<evidence type="ECO:0000256" key="1">
    <source>
        <dbReference type="SAM" id="Phobius"/>
    </source>
</evidence>
<dbReference type="InterPro" id="IPR025333">
    <property type="entry name" value="DUF4239"/>
</dbReference>
<name>A0ABV6TB40_9ACTN</name>
<protein>
    <submittedName>
        <fullName evidence="2">DUF4239 domain-containing protein</fullName>
    </submittedName>
</protein>
<keyword evidence="1" id="KW-0472">Membrane</keyword>
<comment type="caution">
    <text evidence="2">The sequence shown here is derived from an EMBL/GenBank/DDBJ whole genome shotgun (WGS) entry which is preliminary data.</text>
</comment>
<dbReference type="Pfam" id="PF14023">
    <property type="entry name" value="Bestrophin-like"/>
    <property type="match status" value="1"/>
</dbReference>
<accession>A0ABV6TB40</accession>
<proteinExistence type="predicted"/>
<sequence length="261" mass="28377">MPVLGFALLLGVAVAATVAAGAVYVLARIIPADSRRRHNDVLGFVYAEIGVIYAVVLAMVVVGVWDTHSREHANTYTETDALLQISWYARSLPQPERTTLTRLTESYTSTVIYKEWPMLAQGKDSAAAWALFTDLREFINVRQPETGADQARYQSVLDAVGQLGNARRERVNEAATAGVPALLWAALLVGALMTVGFVYLFEVGSLRVHAGAVCALAFTVGVMLLIVYQFNHPFGGTLKIKPTAFELAIHRMQALDARDAG</sequence>
<keyword evidence="1" id="KW-1133">Transmembrane helix</keyword>
<dbReference type="EMBL" id="JBHMQV010000001">
    <property type="protein sequence ID" value="MFC0842461.1"/>
    <property type="molecule type" value="Genomic_DNA"/>
</dbReference>
<evidence type="ECO:0000313" key="3">
    <source>
        <dbReference type="Proteomes" id="UP001589887"/>
    </source>
</evidence>
<dbReference type="Proteomes" id="UP001589887">
    <property type="component" value="Unassembled WGS sequence"/>
</dbReference>
<feature type="transmembrane region" description="Helical" evidence="1">
    <location>
        <begin position="43"/>
        <end position="65"/>
    </location>
</feature>
<dbReference type="RefSeq" id="WP_190092669.1">
    <property type="nucleotide sequence ID" value="NZ_JBHMQV010000001.1"/>
</dbReference>
<evidence type="ECO:0000313" key="2">
    <source>
        <dbReference type="EMBL" id="MFC0842461.1"/>
    </source>
</evidence>
<feature type="transmembrane region" description="Helical" evidence="1">
    <location>
        <begin position="177"/>
        <end position="200"/>
    </location>
</feature>
<gene>
    <name evidence="2" type="ORF">ACFH04_01750</name>
</gene>
<feature type="transmembrane region" description="Helical" evidence="1">
    <location>
        <begin position="206"/>
        <end position="228"/>
    </location>
</feature>
<keyword evidence="1" id="KW-0812">Transmembrane</keyword>
<organism evidence="2 3">
    <name type="scientific">Streptomyces noboritoensis</name>
    <dbReference type="NCBI Taxonomy" id="67337"/>
    <lineage>
        <taxon>Bacteria</taxon>
        <taxon>Bacillati</taxon>
        <taxon>Actinomycetota</taxon>
        <taxon>Actinomycetes</taxon>
        <taxon>Kitasatosporales</taxon>
        <taxon>Streptomycetaceae</taxon>
        <taxon>Streptomyces</taxon>
    </lineage>
</organism>
<reference evidence="2 3" key="1">
    <citation type="submission" date="2024-09" db="EMBL/GenBank/DDBJ databases">
        <authorList>
            <person name="Sun Q."/>
            <person name="Mori K."/>
        </authorList>
    </citation>
    <scope>NUCLEOTIDE SEQUENCE [LARGE SCALE GENOMIC DNA]</scope>
    <source>
        <strain evidence="2 3">JCM 4557</strain>
    </source>
</reference>
<keyword evidence="3" id="KW-1185">Reference proteome</keyword>